<dbReference type="AlphaFoldDB" id="U5MR80"/>
<dbReference type="OrthoDB" id="9772736at2"/>
<reference evidence="7 8" key="1">
    <citation type="journal article" date="2013" name="Genome Announc.">
        <title>Complete Genome Sequence of the Solvent Producer Clostridium saccharobutylicum NCP262 (DSM 13864).</title>
        <authorList>
            <person name="Poehlein A."/>
            <person name="Hartwich K."/>
            <person name="Krabben P."/>
            <person name="Ehrenreich A."/>
            <person name="Liebl W."/>
            <person name="Durre P."/>
            <person name="Gottschalk G."/>
            <person name="Daniel R."/>
        </authorList>
    </citation>
    <scope>NUCLEOTIDE SEQUENCE [LARGE SCALE GENOMIC DNA]</scope>
    <source>
        <strain evidence="7">DSM 13864</strain>
    </source>
</reference>
<dbReference type="Gene3D" id="3.40.50.720">
    <property type="entry name" value="NAD(P)-binding Rossmann-like Domain"/>
    <property type="match status" value="1"/>
</dbReference>
<name>U5MR80_CLOSA</name>
<evidence type="ECO:0000259" key="5">
    <source>
        <dbReference type="Pfam" id="PF02558"/>
    </source>
</evidence>
<dbReference type="InterPro" id="IPR013328">
    <property type="entry name" value="6PGD_dom2"/>
</dbReference>
<dbReference type="GO" id="GO:0008677">
    <property type="term" value="F:2-dehydropantoate 2-reductase activity"/>
    <property type="evidence" value="ECO:0007669"/>
    <property type="project" value="UniProtKB-EC"/>
</dbReference>
<evidence type="ECO:0000256" key="2">
    <source>
        <dbReference type="ARBA" id="ARBA00022857"/>
    </source>
</evidence>
<evidence type="ECO:0000313" key="8">
    <source>
        <dbReference type="Proteomes" id="UP000017118"/>
    </source>
</evidence>
<keyword evidence="8" id="KW-1185">Reference proteome</keyword>
<comment type="similarity">
    <text evidence="1 4">Belongs to the ketopantoate reductase family.</text>
</comment>
<comment type="pathway">
    <text evidence="4">Cofactor biosynthesis; (R)-pantothenate biosynthesis; (R)-pantoate from 3-methyl-2-oxobutanoate: step 2/2.</text>
</comment>
<accession>U5MR80</accession>
<dbReference type="InterPro" id="IPR008927">
    <property type="entry name" value="6-PGluconate_DH-like_C_sf"/>
</dbReference>
<feature type="domain" description="Ketopantoate reductase C-terminal" evidence="6">
    <location>
        <begin position="184"/>
        <end position="308"/>
    </location>
</feature>
<dbReference type="Pfam" id="PF02558">
    <property type="entry name" value="ApbA"/>
    <property type="match status" value="1"/>
</dbReference>
<comment type="catalytic activity">
    <reaction evidence="4">
        <text>(R)-pantoate + NADP(+) = 2-dehydropantoate + NADPH + H(+)</text>
        <dbReference type="Rhea" id="RHEA:16233"/>
        <dbReference type="ChEBI" id="CHEBI:11561"/>
        <dbReference type="ChEBI" id="CHEBI:15378"/>
        <dbReference type="ChEBI" id="CHEBI:15980"/>
        <dbReference type="ChEBI" id="CHEBI:57783"/>
        <dbReference type="ChEBI" id="CHEBI:58349"/>
        <dbReference type="EC" id="1.1.1.169"/>
    </reaction>
</comment>
<dbReference type="GeneID" id="55474584"/>
<dbReference type="GO" id="GO:0005737">
    <property type="term" value="C:cytoplasm"/>
    <property type="evidence" value="ECO:0007669"/>
    <property type="project" value="TreeGrafter"/>
</dbReference>
<dbReference type="RefSeq" id="WP_022746267.1">
    <property type="nucleotide sequence ID" value="NC_022571.1"/>
</dbReference>
<dbReference type="Gene3D" id="1.10.1040.10">
    <property type="entry name" value="N-(1-d-carboxylethyl)-l-norvaline Dehydrogenase, domain 2"/>
    <property type="match status" value="1"/>
</dbReference>
<dbReference type="UniPathway" id="UPA00028">
    <property type="reaction ID" value="UER00004"/>
</dbReference>
<feature type="domain" description="Ketopantoate reductase N-terminal" evidence="5">
    <location>
        <begin position="6"/>
        <end position="154"/>
    </location>
</feature>
<dbReference type="InterPro" id="IPR013752">
    <property type="entry name" value="KPA_reductase"/>
</dbReference>
<protein>
    <recommendedName>
        <fullName evidence="4">2-dehydropantoate 2-reductase</fullName>
        <ecNumber evidence="4">1.1.1.169</ecNumber>
    </recommendedName>
    <alternativeName>
        <fullName evidence="4">Ketopantoate reductase</fullName>
    </alternativeName>
</protein>
<dbReference type="PANTHER" id="PTHR21708:SF26">
    <property type="entry name" value="2-DEHYDROPANTOATE 2-REDUCTASE"/>
    <property type="match status" value="1"/>
</dbReference>
<dbReference type="GO" id="GO:0015940">
    <property type="term" value="P:pantothenate biosynthetic process"/>
    <property type="evidence" value="ECO:0007669"/>
    <property type="project" value="UniProtKB-UniPathway"/>
</dbReference>
<dbReference type="EC" id="1.1.1.169" evidence="4"/>
<evidence type="ECO:0000313" key="7">
    <source>
        <dbReference type="EMBL" id="AGX43110.1"/>
    </source>
</evidence>
<organism evidence="7 8">
    <name type="scientific">Clostridium saccharobutylicum DSM 13864</name>
    <dbReference type="NCBI Taxonomy" id="1345695"/>
    <lineage>
        <taxon>Bacteria</taxon>
        <taxon>Bacillati</taxon>
        <taxon>Bacillota</taxon>
        <taxon>Clostridia</taxon>
        <taxon>Eubacteriales</taxon>
        <taxon>Clostridiaceae</taxon>
        <taxon>Clostridium</taxon>
    </lineage>
</organism>
<dbReference type="SUPFAM" id="SSF48179">
    <property type="entry name" value="6-phosphogluconate dehydrogenase C-terminal domain-like"/>
    <property type="match status" value="1"/>
</dbReference>
<dbReference type="InterPro" id="IPR013332">
    <property type="entry name" value="KPR_N"/>
</dbReference>
<sequence>MKEKKVCVVGLGGVGGYIGCMFAKHFDNVYFLARGKRLESIRENGLKLYSAAHGKMTVHPKMASDNAEEIGVMDYIFICVKQFSLEQVCAQISPMIDEHTIIIPLINGVGVSDKIRGLIDKGCVIDSLIYIVSGADEEFAIHHDSSYCNIHIGYGMNSEFDNSILSEVQKMLQSVGITCIIENDIQAAIWKKYILNCGYNIITAYYNATTSDIRKNEVAVKQLKLLYEEACSVARKLNVNIDDNLEEVHLNHMLYKQSDSSTSSLKRDIEAGRKNELDVFSGKLIELALSCNVKVPMTTFFYNELKKKSQI</sequence>
<dbReference type="PATRIC" id="fig|1345695.10.peg.1413"/>
<dbReference type="Pfam" id="PF08546">
    <property type="entry name" value="ApbA_C"/>
    <property type="match status" value="1"/>
</dbReference>
<dbReference type="NCBIfam" id="TIGR00745">
    <property type="entry name" value="apbA_panE"/>
    <property type="match status" value="1"/>
</dbReference>
<keyword evidence="2 4" id="KW-0521">NADP</keyword>
<gene>
    <name evidence="7" type="primary">ykpB</name>
    <name evidence="7" type="ORF">CLSA_c21300</name>
</gene>
<evidence type="ECO:0000256" key="4">
    <source>
        <dbReference type="RuleBase" id="RU362068"/>
    </source>
</evidence>
<keyword evidence="3 4" id="KW-0560">Oxidoreductase</keyword>
<dbReference type="eggNOG" id="COG1893">
    <property type="taxonomic scope" value="Bacteria"/>
</dbReference>
<proteinExistence type="inferred from homology"/>
<dbReference type="InterPro" id="IPR051402">
    <property type="entry name" value="KPR-Related"/>
</dbReference>
<evidence type="ECO:0000256" key="1">
    <source>
        <dbReference type="ARBA" id="ARBA00007870"/>
    </source>
</evidence>
<dbReference type="PANTHER" id="PTHR21708">
    <property type="entry name" value="PROBABLE 2-DEHYDROPANTOATE 2-REDUCTASE"/>
    <property type="match status" value="1"/>
</dbReference>
<comment type="function">
    <text evidence="4">Catalyzes the NADPH-dependent reduction of ketopantoate into pantoic acid.</text>
</comment>
<evidence type="ECO:0000259" key="6">
    <source>
        <dbReference type="Pfam" id="PF08546"/>
    </source>
</evidence>
<evidence type="ECO:0000256" key="3">
    <source>
        <dbReference type="ARBA" id="ARBA00023002"/>
    </source>
</evidence>
<dbReference type="Proteomes" id="UP000017118">
    <property type="component" value="Chromosome"/>
</dbReference>
<dbReference type="EMBL" id="CP006721">
    <property type="protein sequence ID" value="AGX43110.1"/>
    <property type="molecule type" value="Genomic_DNA"/>
</dbReference>
<dbReference type="KEGG" id="csb:CLSA_c21300"/>
<dbReference type="InterPro" id="IPR036291">
    <property type="entry name" value="NAD(P)-bd_dom_sf"/>
</dbReference>
<dbReference type="InterPro" id="IPR003710">
    <property type="entry name" value="ApbA"/>
</dbReference>
<keyword evidence="4" id="KW-0566">Pantothenate biosynthesis</keyword>
<dbReference type="HOGENOM" id="CLU_031468_6_0_9"/>
<dbReference type="SUPFAM" id="SSF51735">
    <property type="entry name" value="NAD(P)-binding Rossmann-fold domains"/>
    <property type="match status" value="1"/>
</dbReference>